<dbReference type="Proteomes" id="UP000232455">
    <property type="component" value="Unassembled WGS sequence"/>
</dbReference>
<protein>
    <submittedName>
        <fullName evidence="2">Uncharacterized protein</fullName>
    </submittedName>
</protein>
<gene>
    <name evidence="2" type="ORF">ATI02_4350</name>
</gene>
<accession>A0ABX4Q3L9</accession>
<organism evidence="2 3">
    <name type="scientific">Pseudomonas baetica</name>
    <dbReference type="NCBI Taxonomy" id="674054"/>
    <lineage>
        <taxon>Bacteria</taxon>
        <taxon>Pseudomonadati</taxon>
        <taxon>Pseudomonadota</taxon>
        <taxon>Gammaproteobacteria</taxon>
        <taxon>Pseudomonadales</taxon>
        <taxon>Pseudomonadaceae</taxon>
        <taxon>Pseudomonas</taxon>
    </lineage>
</organism>
<dbReference type="RefSeq" id="WP_100847299.1">
    <property type="nucleotide sequence ID" value="NZ_PHHE01000001.1"/>
</dbReference>
<dbReference type="EMBL" id="PHHE01000001">
    <property type="protein sequence ID" value="PKA71372.1"/>
    <property type="molecule type" value="Genomic_DNA"/>
</dbReference>
<evidence type="ECO:0000256" key="1">
    <source>
        <dbReference type="SAM" id="Phobius"/>
    </source>
</evidence>
<reference evidence="2 3" key="1">
    <citation type="submission" date="2017-11" db="EMBL/GenBank/DDBJ databases">
        <title>Genome sequencing of a diverse group of Pseudomonas species.</title>
        <authorList>
            <person name="Loper J."/>
        </authorList>
    </citation>
    <scope>NUCLEOTIDE SEQUENCE [LARGE SCALE GENOMIC DNA]</scope>
    <source>
        <strain evidence="2 3">LMG 25716</strain>
    </source>
</reference>
<comment type="caution">
    <text evidence="2">The sequence shown here is derived from an EMBL/GenBank/DDBJ whole genome shotgun (WGS) entry which is preliminary data.</text>
</comment>
<keyword evidence="1" id="KW-0812">Transmembrane</keyword>
<name>A0ABX4Q3L9_9PSED</name>
<sequence>MDNDTIKSKTLTNTLRMLFNVFFNAAAFLIALLIALTVIISVIHDAWNGKIKNSYTYKECFEATNNPYNCMIYTNALFINQININESPYFFNQPKIDRLLPTPLLPAPFFNIETMNKVIKCTSDLKNQSNFIRYVLSQTDGCTLTAAAQQIEKGKAELAKEIEDTAKAEKEQKEKE</sequence>
<keyword evidence="1" id="KW-0472">Membrane</keyword>
<evidence type="ECO:0000313" key="2">
    <source>
        <dbReference type="EMBL" id="PKA71372.1"/>
    </source>
</evidence>
<keyword evidence="1" id="KW-1133">Transmembrane helix</keyword>
<keyword evidence="3" id="KW-1185">Reference proteome</keyword>
<evidence type="ECO:0000313" key="3">
    <source>
        <dbReference type="Proteomes" id="UP000232455"/>
    </source>
</evidence>
<proteinExistence type="predicted"/>
<feature type="transmembrane region" description="Helical" evidence="1">
    <location>
        <begin position="21"/>
        <end position="43"/>
    </location>
</feature>